<evidence type="ECO:0000313" key="3">
    <source>
        <dbReference type="Proteomes" id="UP000438991"/>
    </source>
</evidence>
<dbReference type="Proteomes" id="UP000438991">
    <property type="component" value="Unassembled WGS sequence"/>
</dbReference>
<feature type="region of interest" description="Disordered" evidence="1">
    <location>
        <begin position="90"/>
        <end position="258"/>
    </location>
</feature>
<dbReference type="EMBL" id="WNKV01000024">
    <property type="protein sequence ID" value="MTW19144.1"/>
    <property type="molecule type" value="Genomic_DNA"/>
</dbReference>
<sequence>MRAFLTRALAHLPVTRLPVTHQPVARRLPTRKAALRMVLSGALSMLLLIGSGGDRVRAEEDDELPDVKMFRSIMRGLGLRKPGEENHIEYRERSPLVVPPSRDLPPPETASVVERNPAWPEDTDVKRRREAKQNARKSIDWEDEARSLSPRELNRQGASRTAAAPAAGQKPTEEAINPVKPSELGYGGGLFSWRSLMGAEPKEEYGSFDKEPRRTDLTQPPPGYLTPSPNQPYGVGKSTERAKPANPMDAAVGSAETR</sequence>
<feature type="compositionally biased region" description="Basic and acidic residues" evidence="1">
    <location>
        <begin position="200"/>
        <end position="216"/>
    </location>
</feature>
<name>A0A9X5AV38_9BRAD</name>
<comment type="caution">
    <text evidence="2">The sequence shown here is derived from an EMBL/GenBank/DDBJ whole genome shotgun (WGS) entry which is preliminary data.</text>
</comment>
<accession>A0A9X5AV38</accession>
<reference evidence="2 3" key="1">
    <citation type="submission" date="2019-11" db="EMBL/GenBank/DDBJ databases">
        <title>Whole-genome sequence of Rhodoplanes serenus DSM 18633, type strain.</title>
        <authorList>
            <person name="Kyndt J.A."/>
            <person name="Meyer T.E."/>
        </authorList>
    </citation>
    <scope>NUCLEOTIDE SEQUENCE [LARGE SCALE GENOMIC DNA]</scope>
    <source>
        <strain evidence="2 3">DSM 18633</strain>
    </source>
</reference>
<dbReference type="AlphaFoldDB" id="A0A9X5AV38"/>
<evidence type="ECO:0000256" key="1">
    <source>
        <dbReference type="SAM" id="MobiDB-lite"/>
    </source>
</evidence>
<gene>
    <name evidence="2" type="ORF">GJ689_23375</name>
</gene>
<proteinExistence type="predicted"/>
<dbReference type="RefSeq" id="WP_155481431.1">
    <property type="nucleotide sequence ID" value="NZ_WNKV01000024.1"/>
</dbReference>
<protein>
    <submittedName>
        <fullName evidence="2">Uncharacterized protein</fullName>
    </submittedName>
</protein>
<feature type="compositionally biased region" description="Basic and acidic residues" evidence="1">
    <location>
        <begin position="123"/>
        <end position="146"/>
    </location>
</feature>
<evidence type="ECO:0000313" key="2">
    <source>
        <dbReference type="EMBL" id="MTW19144.1"/>
    </source>
</evidence>
<organism evidence="2 3">
    <name type="scientific">Rhodoplanes serenus</name>
    <dbReference type="NCBI Taxonomy" id="200615"/>
    <lineage>
        <taxon>Bacteria</taxon>
        <taxon>Pseudomonadati</taxon>
        <taxon>Pseudomonadota</taxon>
        <taxon>Alphaproteobacteria</taxon>
        <taxon>Hyphomicrobiales</taxon>
        <taxon>Nitrobacteraceae</taxon>
        <taxon>Rhodoplanes</taxon>
    </lineage>
</organism>